<evidence type="ECO:0000313" key="1">
    <source>
        <dbReference type="EMBL" id="MBA9004867.1"/>
    </source>
</evidence>
<dbReference type="RefSeq" id="WP_182706196.1">
    <property type="nucleotide sequence ID" value="NZ_JACJII010000001.1"/>
</dbReference>
<dbReference type="EMBL" id="JACJII010000001">
    <property type="protein sequence ID" value="MBA9004867.1"/>
    <property type="molecule type" value="Genomic_DNA"/>
</dbReference>
<reference evidence="1 2" key="1">
    <citation type="submission" date="2020-08" db="EMBL/GenBank/DDBJ databases">
        <title>Sequencing the genomes of 1000 actinobacteria strains.</title>
        <authorList>
            <person name="Klenk H.-P."/>
        </authorList>
    </citation>
    <scope>NUCLEOTIDE SEQUENCE [LARGE SCALE GENOMIC DNA]</scope>
    <source>
        <strain evidence="1 2">DSM 45823</strain>
    </source>
</reference>
<name>A0A7W3MZU3_9ACTN</name>
<evidence type="ECO:0000313" key="2">
    <source>
        <dbReference type="Proteomes" id="UP000539313"/>
    </source>
</evidence>
<accession>A0A7W3MZU3</accession>
<dbReference type="Proteomes" id="UP000539313">
    <property type="component" value="Unassembled WGS sequence"/>
</dbReference>
<sequence length="90" mass="9678">MRIETFTAGPDVLARFPGVRVCGRSGDRTVYLAEAAGVPYLILDGRPRPRGPAGPAGAGPVTVIEFEDETERARHLANWRAEIETTPATC</sequence>
<keyword evidence="2" id="KW-1185">Reference proteome</keyword>
<organism evidence="1 2">
    <name type="scientific">Thermomonospora cellulosilytica</name>
    <dbReference type="NCBI Taxonomy" id="1411118"/>
    <lineage>
        <taxon>Bacteria</taxon>
        <taxon>Bacillati</taxon>
        <taxon>Actinomycetota</taxon>
        <taxon>Actinomycetes</taxon>
        <taxon>Streptosporangiales</taxon>
        <taxon>Thermomonosporaceae</taxon>
        <taxon>Thermomonospora</taxon>
    </lineage>
</organism>
<gene>
    <name evidence="1" type="ORF">HNR21_003749</name>
</gene>
<proteinExistence type="predicted"/>
<protein>
    <submittedName>
        <fullName evidence="1">Uncharacterized protein</fullName>
    </submittedName>
</protein>
<dbReference type="AlphaFoldDB" id="A0A7W3MZU3"/>
<comment type="caution">
    <text evidence="1">The sequence shown here is derived from an EMBL/GenBank/DDBJ whole genome shotgun (WGS) entry which is preliminary data.</text>
</comment>